<feature type="region of interest" description="Disordered" evidence="1">
    <location>
        <begin position="324"/>
        <end position="351"/>
    </location>
</feature>
<dbReference type="EMBL" id="JALLPB020000202">
    <property type="protein sequence ID" value="KAL3815372.1"/>
    <property type="molecule type" value="Genomic_DNA"/>
</dbReference>
<dbReference type="Proteomes" id="UP001530377">
    <property type="component" value="Unassembled WGS sequence"/>
</dbReference>
<feature type="compositionally biased region" description="Basic and acidic residues" evidence="1">
    <location>
        <begin position="333"/>
        <end position="343"/>
    </location>
</feature>
<dbReference type="AlphaFoldDB" id="A0ABD3RR00"/>
<feature type="compositionally biased region" description="Acidic residues" evidence="1">
    <location>
        <begin position="168"/>
        <end position="185"/>
    </location>
</feature>
<evidence type="ECO:0000259" key="2">
    <source>
        <dbReference type="PROSITE" id="PS50191"/>
    </source>
</evidence>
<evidence type="ECO:0000313" key="4">
    <source>
        <dbReference type="Proteomes" id="UP001530377"/>
    </source>
</evidence>
<accession>A0ABD3RR00</accession>
<reference evidence="3 4" key="1">
    <citation type="submission" date="2024-10" db="EMBL/GenBank/DDBJ databases">
        <title>Updated reference genomes for cyclostephanoid diatoms.</title>
        <authorList>
            <person name="Roberts W.R."/>
            <person name="Alverson A.J."/>
        </authorList>
    </citation>
    <scope>NUCLEOTIDE SEQUENCE [LARGE SCALE GENOMIC DNA]</scope>
    <source>
        <strain evidence="3 4">AJA228-03</strain>
    </source>
</reference>
<dbReference type="CDD" id="cd00170">
    <property type="entry name" value="SEC14"/>
    <property type="match status" value="1"/>
</dbReference>
<dbReference type="SUPFAM" id="SSF52087">
    <property type="entry name" value="CRAL/TRIO domain"/>
    <property type="match status" value="1"/>
</dbReference>
<dbReference type="InterPro" id="IPR001251">
    <property type="entry name" value="CRAL-TRIO_dom"/>
</dbReference>
<proteinExistence type="predicted"/>
<comment type="caution">
    <text evidence="3">The sequence shown here is derived from an EMBL/GenBank/DDBJ whole genome shotgun (WGS) entry which is preliminary data.</text>
</comment>
<name>A0ABD3RR00_9STRA</name>
<evidence type="ECO:0000313" key="3">
    <source>
        <dbReference type="EMBL" id="KAL3815372.1"/>
    </source>
</evidence>
<dbReference type="PROSITE" id="PS50191">
    <property type="entry name" value="CRAL_TRIO"/>
    <property type="match status" value="1"/>
</dbReference>
<feature type="compositionally biased region" description="Basic and acidic residues" evidence="1">
    <location>
        <begin position="14"/>
        <end position="31"/>
    </location>
</feature>
<dbReference type="PANTHER" id="PTHR46277">
    <property type="entry name" value="OS03G0850700 PROTEIN"/>
    <property type="match status" value="1"/>
</dbReference>
<keyword evidence="4" id="KW-1185">Reference proteome</keyword>
<sequence length="513" mass="56345">MSTSSPVPSSIPPRHNDDGEDNRNDKNDHINNRNRSPIFEGTSSNDDPPRTLIISLAGCDPNASLGIRLANHDNGLTNEMFLPGYASVGRILPDDDDDDDVDVDAAHGGTTATTASTSTTSTSLARRCGARVGDIIVAVNGLGYRRFPPDYDDATKLVDVTLGRDPIAPDDDDDHDDEGGGGGEDDGGRSTEESHAKDVGGDRGVRDEIDGREVDWARVISSARPGESYDKLLLGIRNIKTAYSTSSSSSSGPLVLSLERYEWDSRVHSWSRFLSARGGNVPHAMSAIQRHERWRAEFFPIDLTSPSLQRLFRSGAVGVIDRRVVGAGDEGGNNDRHDDHDHDHDDEEEEDGVKAPVVYIDFRTLQKLGADQSDTLSDDVVRAFVVYTETLLSKSPDPRSPKSSQFVDLTGVSIRGGGFRPGTIRKLYETFEPNYPETLERMVIYPVPKLLVKAVNAMLSFINEHTREKFVITDDLDVVCKELGWNINEIEECGGVNGYMNRHMHRGSSFVFD</sequence>
<dbReference type="InterPro" id="IPR036865">
    <property type="entry name" value="CRAL-TRIO_dom_sf"/>
</dbReference>
<feature type="domain" description="CRAL-TRIO" evidence="2">
    <location>
        <begin position="351"/>
        <end position="504"/>
    </location>
</feature>
<feature type="compositionally biased region" description="Low complexity" evidence="1">
    <location>
        <begin position="110"/>
        <end position="121"/>
    </location>
</feature>
<feature type="region of interest" description="Disordered" evidence="1">
    <location>
        <begin position="1"/>
        <end position="47"/>
    </location>
</feature>
<evidence type="ECO:0000256" key="1">
    <source>
        <dbReference type="SAM" id="MobiDB-lite"/>
    </source>
</evidence>
<organism evidence="3 4">
    <name type="scientific">Cyclostephanos tholiformis</name>
    <dbReference type="NCBI Taxonomy" id="382380"/>
    <lineage>
        <taxon>Eukaryota</taxon>
        <taxon>Sar</taxon>
        <taxon>Stramenopiles</taxon>
        <taxon>Ochrophyta</taxon>
        <taxon>Bacillariophyta</taxon>
        <taxon>Coscinodiscophyceae</taxon>
        <taxon>Thalassiosirophycidae</taxon>
        <taxon>Stephanodiscales</taxon>
        <taxon>Stephanodiscaceae</taxon>
        <taxon>Cyclostephanos</taxon>
    </lineage>
</organism>
<dbReference type="PANTHER" id="PTHR46277:SF3">
    <property type="entry name" value="BINDING PROTEIN, PUTATIVE-RELATED"/>
    <property type="match status" value="1"/>
</dbReference>
<gene>
    <name evidence="3" type="ORF">ACHAXA_000759</name>
</gene>
<feature type="region of interest" description="Disordered" evidence="1">
    <location>
        <begin position="163"/>
        <end position="206"/>
    </location>
</feature>
<dbReference type="Gene3D" id="3.40.525.10">
    <property type="entry name" value="CRAL-TRIO lipid binding domain"/>
    <property type="match status" value="1"/>
</dbReference>
<protein>
    <recommendedName>
        <fullName evidence="2">CRAL-TRIO domain-containing protein</fullName>
    </recommendedName>
</protein>
<feature type="region of interest" description="Disordered" evidence="1">
    <location>
        <begin position="99"/>
        <end position="121"/>
    </location>
</feature>
<dbReference type="Pfam" id="PF00650">
    <property type="entry name" value="CRAL_TRIO"/>
    <property type="match status" value="1"/>
</dbReference>
<feature type="compositionally biased region" description="Basic and acidic residues" evidence="1">
    <location>
        <begin position="186"/>
        <end position="206"/>
    </location>
</feature>